<gene>
    <name evidence="1" type="ORF">E5K02_10345</name>
</gene>
<organism evidence="1 2">
    <name type="scientific">Hymenobacter metallicola</name>
    <dbReference type="NCBI Taxonomy" id="2563114"/>
    <lineage>
        <taxon>Bacteria</taxon>
        <taxon>Pseudomonadati</taxon>
        <taxon>Bacteroidota</taxon>
        <taxon>Cytophagia</taxon>
        <taxon>Cytophagales</taxon>
        <taxon>Hymenobacteraceae</taxon>
        <taxon>Hymenobacter</taxon>
    </lineage>
</organism>
<dbReference type="Proteomes" id="UP000298471">
    <property type="component" value="Unassembled WGS sequence"/>
</dbReference>
<reference evidence="1 2" key="1">
    <citation type="submission" date="2019-04" db="EMBL/GenBank/DDBJ databases">
        <authorList>
            <person name="Feng G."/>
            <person name="Zhang J."/>
            <person name="Zhu H."/>
        </authorList>
    </citation>
    <scope>NUCLEOTIDE SEQUENCE [LARGE SCALE GENOMIC DNA]</scope>
    <source>
        <strain evidence="1 2">9PBR-1</strain>
    </source>
</reference>
<name>A0A4Z0QJ75_9BACT</name>
<sequence length="119" mass="13677">MEILHVIKGPAFLNEKCLWSTEGHYVGLQTGTHYSAAEHRHCPQLRAIIRSVDSFNQTGMNHLYSEGELPENRQSWKKKFVGCLVTVEEAHLAYGKKVYRVLELEEYFSANELEILSPQ</sequence>
<dbReference type="EMBL" id="SRMB01000001">
    <property type="protein sequence ID" value="TGE29834.1"/>
    <property type="molecule type" value="Genomic_DNA"/>
</dbReference>
<dbReference type="RefSeq" id="WP_135394640.1">
    <property type="nucleotide sequence ID" value="NZ_SRMB01000001.1"/>
</dbReference>
<accession>A0A4Z0QJ75</accession>
<proteinExistence type="predicted"/>
<evidence type="ECO:0000313" key="2">
    <source>
        <dbReference type="Proteomes" id="UP000298471"/>
    </source>
</evidence>
<evidence type="ECO:0000313" key="1">
    <source>
        <dbReference type="EMBL" id="TGE29834.1"/>
    </source>
</evidence>
<dbReference type="AlphaFoldDB" id="A0A4Z0QJ75"/>
<keyword evidence="2" id="KW-1185">Reference proteome</keyword>
<protein>
    <submittedName>
        <fullName evidence="1">Uncharacterized protein</fullName>
    </submittedName>
</protein>
<comment type="caution">
    <text evidence="1">The sequence shown here is derived from an EMBL/GenBank/DDBJ whole genome shotgun (WGS) entry which is preliminary data.</text>
</comment>